<keyword evidence="2" id="KW-1185">Reference proteome</keyword>
<dbReference type="InterPro" id="IPR036188">
    <property type="entry name" value="FAD/NAD-bd_sf"/>
</dbReference>
<evidence type="ECO:0000313" key="1">
    <source>
        <dbReference type="EMBL" id="PRY44499.1"/>
    </source>
</evidence>
<proteinExistence type="predicted"/>
<comment type="caution">
    <text evidence="1">The sequence shown here is derived from an EMBL/GenBank/DDBJ whole genome shotgun (WGS) entry which is preliminary data.</text>
</comment>
<protein>
    <submittedName>
        <fullName evidence="1">Uncharacterized protein</fullName>
    </submittedName>
</protein>
<evidence type="ECO:0000313" key="2">
    <source>
        <dbReference type="Proteomes" id="UP000239494"/>
    </source>
</evidence>
<sequence length="87" mass="9507">MLASLPLWARLQAGTDEELNTRTGCLWFGDPRAPGAEGRIDAVQRIMAQLDVPFERLTAHEVTRRFGFTGIRRGGRGSCSPTAPPPT</sequence>
<dbReference type="AlphaFoldDB" id="A0A2T0TFS6"/>
<dbReference type="Gene3D" id="3.30.9.10">
    <property type="entry name" value="D-Amino Acid Oxidase, subunit A, domain 2"/>
    <property type="match status" value="1"/>
</dbReference>
<organism evidence="1 2">
    <name type="scientific">Umezawaea tangerina</name>
    <dbReference type="NCBI Taxonomy" id="84725"/>
    <lineage>
        <taxon>Bacteria</taxon>
        <taxon>Bacillati</taxon>
        <taxon>Actinomycetota</taxon>
        <taxon>Actinomycetes</taxon>
        <taxon>Pseudonocardiales</taxon>
        <taxon>Pseudonocardiaceae</taxon>
        <taxon>Umezawaea</taxon>
    </lineage>
</organism>
<accession>A0A2T0TFS6</accession>
<name>A0A2T0TFS6_9PSEU</name>
<reference evidence="1 2" key="1">
    <citation type="submission" date="2018-03" db="EMBL/GenBank/DDBJ databases">
        <title>Genomic Encyclopedia of Archaeal and Bacterial Type Strains, Phase II (KMG-II): from individual species to whole genera.</title>
        <authorList>
            <person name="Goeker M."/>
        </authorList>
    </citation>
    <scope>NUCLEOTIDE SEQUENCE [LARGE SCALE GENOMIC DNA]</scope>
    <source>
        <strain evidence="1 2">DSM 44720</strain>
    </source>
</reference>
<dbReference type="Gene3D" id="3.50.50.60">
    <property type="entry name" value="FAD/NAD(P)-binding domain"/>
    <property type="match status" value="1"/>
</dbReference>
<dbReference type="Proteomes" id="UP000239494">
    <property type="component" value="Unassembled WGS sequence"/>
</dbReference>
<dbReference type="EMBL" id="PVTF01000002">
    <property type="protein sequence ID" value="PRY44499.1"/>
    <property type="molecule type" value="Genomic_DNA"/>
</dbReference>
<gene>
    <name evidence="1" type="ORF">CLV43_10264</name>
</gene>